<dbReference type="Proteomes" id="UP000027931">
    <property type="component" value="Unassembled WGS sequence"/>
</dbReference>
<keyword evidence="2" id="KW-1185">Reference proteome</keyword>
<evidence type="ECO:0000313" key="2">
    <source>
        <dbReference type="Proteomes" id="UP000027931"/>
    </source>
</evidence>
<organism evidence="1 2">
    <name type="scientific">Tumebacillus flagellatus</name>
    <dbReference type="NCBI Taxonomy" id="1157490"/>
    <lineage>
        <taxon>Bacteria</taxon>
        <taxon>Bacillati</taxon>
        <taxon>Bacillota</taxon>
        <taxon>Bacilli</taxon>
        <taxon>Bacillales</taxon>
        <taxon>Alicyclobacillaceae</taxon>
        <taxon>Tumebacillus</taxon>
    </lineage>
</organism>
<dbReference type="OrthoDB" id="9864963at2"/>
<reference evidence="1 2" key="1">
    <citation type="journal article" date="2013" name="Int. J. Syst. Evol. Microbiol.">
        <title>Tumebacillus flagellatus sp. nov., an alpha-amylase/pullulanase-producing bacterium isolated from cassava wastewater.</title>
        <authorList>
            <person name="Wang Q."/>
            <person name="Xie N."/>
            <person name="Qin Y."/>
            <person name="Shen N."/>
            <person name="Zhu J."/>
            <person name="Mi H."/>
            <person name="Huang R."/>
        </authorList>
    </citation>
    <scope>NUCLEOTIDE SEQUENCE [LARGE SCALE GENOMIC DNA]</scope>
    <source>
        <strain evidence="1 2">GST4</strain>
    </source>
</reference>
<dbReference type="STRING" id="1157490.EL26_23955"/>
<gene>
    <name evidence="1" type="ORF">EL26_23955</name>
</gene>
<name>A0A074LJU2_9BACL</name>
<proteinExistence type="predicted"/>
<dbReference type="AlphaFoldDB" id="A0A074LJU2"/>
<comment type="caution">
    <text evidence="1">The sequence shown here is derived from an EMBL/GenBank/DDBJ whole genome shotgun (WGS) entry which is preliminary data.</text>
</comment>
<dbReference type="RefSeq" id="WP_038094685.1">
    <property type="nucleotide sequence ID" value="NZ_JMIR01000063.1"/>
</dbReference>
<evidence type="ECO:0000313" key="1">
    <source>
        <dbReference type="EMBL" id="KEO80875.1"/>
    </source>
</evidence>
<sequence length="70" mass="7813">MGKRSKAPTIDQRNEQAIRNALEARGGESEVRMLKLMCSDDETVCEIIQSMHGIIKPAYVVPTSIVRLAR</sequence>
<accession>A0A074LJU2</accession>
<dbReference type="EMBL" id="JMIR01000063">
    <property type="protein sequence ID" value="KEO80875.1"/>
    <property type="molecule type" value="Genomic_DNA"/>
</dbReference>
<protein>
    <submittedName>
        <fullName evidence="1">Uncharacterized protein</fullName>
    </submittedName>
</protein>